<gene>
    <name evidence="3" type="ORF">J4573_01180</name>
</gene>
<feature type="region of interest" description="Disordered" evidence="1">
    <location>
        <begin position="31"/>
        <end position="56"/>
    </location>
</feature>
<dbReference type="RefSeq" id="WP_208253299.1">
    <property type="nucleotide sequence ID" value="NZ_JAGEOJ010000001.1"/>
</dbReference>
<organism evidence="3 4">
    <name type="scientific">Actinomadura barringtoniae</name>
    <dbReference type="NCBI Taxonomy" id="1427535"/>
    <lineage>
        <taxon>Bacteria</taxon>
        <taxon>Bacillati</taxon>
        <taxon>Actinomycetota</taxon>
        <taxon>Actinomycetes</taxon>
        <taxon>Streptosporangiales</taxon>
        <taxon>Thermomonosporaceae</taxon>
        <taxon>Actinomadura</taxon>
    </lineage>
</organism>
<keyword evidence="2" id="KW-0472">Membrane</keyword>
<dbReference type="Proteomes" id="UP000669179">
    <property type="component" value="Unassembled WGS sequence"/>
</dbReference>
<keyword evidence="2" id="KW-0812">Transmembrane</keyword>
<comment type="caution">
    <text evidence="3">The sequence shown here is derived from an EMBL/GenBank/DDBJ whole genome shotgun (WGS) entry which is preliminary data.</text>
</comment>
<evidence type="ECO:0000256" key="2">
    <source>
        <dbReference type="SAM" id="Phobius"/>
    </source>
</evidence>
<sequence length="56" mass="6427">MTHVILVDLALVILLSLSAAFYMLLSWPRSRDDDDDQVNHLNEVSESGREPRLIVY</sequence>
<feature type="transmembrane region" description="Helical" evidence="2">
    <location>
        <begin position="6"/>
        <end position="25"/>
    </location>
</feature>
<keyword evidence="2" id="KW-1133">Transmembrane helix</keyword>
<reference evidence="3" key="1">
    <citation type="submission" date="2021-03" db="EMBL/GenBank/DDBJ databases">
        <authorList>
            <person name="Kanchanasin P."/>
            <person name="Saeng-In P."/>
            <person name="Phongsopitanun W."/>
            <person name="Yuki M."/>
            <person name="Kudo T."/>
            <person name="Ohkuma M."/>
            <person name="Tanasupawat S."/>
        </authorList>
    </citation>
    <scope>NUCLEOTIDE SEQUENCE</scope>
    <source>
        <strain evidence="3">GKU 128</strain>
    </source>
</reference>
<evidence type="ECO:0000313" key="3">
    <source>
        <dbReference type="EMBL" id="MBO2445693.1"/>
    </source>
</evidence>
<evidence type="ECO:0000313" key="4">
    <source>
        <dbReference type="Proteomes" id="UP000669179"/>
    </source>
</evidence>
<evidence type="ECO:0000256" key="1">
    <source>
        <dbReference type="SAM" id="MobiDB-lite"/>
    </source>
</evidence>
<dbReference type="AlphaFoldDB" id="A0A939P5R2"/>
<feature type="compositionally biased region" description="Basic and acidic residues" evidence="1">
    <location>
        <begin position="46"/>
        <end position="56"/>
    </location>
</feature>
<name>A0A939P5R2_9ACTN</name>
<accession>A0A939P5R2</accession>
<protein>
    <submittedName>
        <fullName evidence="3">Uncharacterized protein</fullName>
    </submittedName>
</protein>
<dbReference type="EMBL" id="JAGEOJ010000001">
    <property type="protein sequence ID" value="MBO2445693.1"/>
    <property type="molecule type" value="Genomic_DNA"/>
</dbReference>
<proteinExistence type="predicted"/>
<keyword evidence="4" id="KW-1185">Reference proteome</keyword>